<organism evidence="3 4">
    <name type="scientific">SAR324 cluster bacterium</name>
    <dbReference type="NCBI Taxonomy" id="2024889"/>
    <lineage>
        <taxon>Bacteria</taxon>
        <taxon>Deltaproteobacteria</taxon>
        <taxon>SAR324 cluster</taxon>
    </lineage>
</organism>
<sequence length="34" mass="3969">MLPMGFWILSLTGSAMILIYAILFWEFQSHPKLL</sequence>
<feature type="domain" description="Lipid A biosynthesis N-terminal" evidence="2">
    <location>
        <begin position="2"/>
        <end position="25"/>
    </location>
</feature>
<evidence type="ECO:0000313" key="4">
    <source>
        <dbReference type="Proteomes" id="UP000286732"/>
    </source>
</evidence>
<accession>A0A432G3A6</accession>
<comment type="caution">
    <text evidence="3">The sequence shown here is derived from an EMBL/GenBank/DDBJ whole genome shotgun (WGS) entry which is preliminary data.</text>
</comment>
<gene>
    <name evidence="3" type="ORF">DSY98_07860</name>
</gene>
<dbReference type="GO" id="GO:0016020">
    <property type="term" value="C:membrane"/>
    <property type="evidence" value="ECO:0007669"/>
    <property type="project" value="GOC"/>
</dbReference>
<keyword evidence="1" id="KW-1133">Transmembrane helix</keyword>
<name>A0A432G3A6_9DELT</name>
<proteinExistence type="predicted"/>
<keyword evidence="1" id="KW-0472">Membrane</keyword>
<protein>
    <recommendedName>
        <fullName evidence="2">Lipid A biosynthesis N-terminal domain-containing protein</fullName>
    </recommendedName>
</protein>
<dbReference type="AlphaFoldDB" id="A0A432G3A6"/>
<dbReference type="Proteomes" id="UP000286732">
    <property type="component" value="Unassembled WGS sequence"/>
</dbReference>
<keyword evidence="1" id="KW-0812">Transmembrane</keyword>
<dbReference type="GO" id="GO:0008915">
    <property type="term" value="F:lipid-A-disaccharide synthase activity"/>
    <property type="evidence" value="ECO:0007669"/>
    <property type="project" value="InterPro"/>
</dbReference>
<dbReference type="GO" id="GO:0009245">
    <property type="term" value="P:lipid A biosynthetic process"/>
    <property type="evidence" value="ECO:0007669"/>
    <property type="project" value="InterPro"/>
</dbReference>
<evidence type="ECO:0000259" key="2">
    <source>
        <dbReference type="Pfam" id="PF07578"/>
    </source>
</evidence>
<reference evidence="3 4" key="1">
    <citation type="submission" date="2018-06" db="EMBL/GenBank/DDBJ databases">
        <title>Combined omics and stable isotope probing to characterize newly discovered Mariana Back-Arc vent microbial communities.</title>
        <authorList>
            <person name="Trembath-Reichert E."/>
            <person name="Huber J.A."/>
        </authorList>
    </citation>
    <scope>NUCLEOTIDE SEQUENCE [LARGE SCALE GENOMIC DNA]</scope>
    <source>
        <strain evidence="3">MAG 63_2</strain>
    </source>
</reference>
<dbReference type="Pfam" id="PF07578">
    <property type="entry name" value="LAB_N"/>
    <property type="match status" value="1"/>
</dbReference>
<evidence type="ECO:0000313" key="3">
    <source>
        <dbReference type="EMBL" id="RTZ78094.1"/>
    </source>
</evidence>
<dbReference type="EMBL" id="QNZM01000308">
    <property type="protein sequence ID" value="RTZ78094.1"/>
    <property type="molecule type" value="Genomic_DNA"/>
</dbReference>
<feature type="transmembrane region" description="Helical" evidence="1">
    <location>
        <begin position="6"/>
        <end position="25"/>
    </location>
</feature>
<dbReference type="InterPro" id="IPR011499">
    <property type="entry name" value="Lipid_A_biosynth_N"/>
</dbReference>
<evidence type="ECO:0000256" key="1">
    <source>
        <dbReference type="SAM" id="Phobius"/>
    </source>
</evidence>